<dbReference type="SUPFAM" id="SSF55729">
    <property type="entry name" value="Acyl-CoA N-acyltransferases (Nat)"/>
    <property type="match status" value="1"/>
</dbReference>
<dbReference type="PANTHER" id="PTHR43877">
    <property type="entry name" value="AMINOALKYLPHOSPHONATE N-ACETYLTRANSFERASE-RELATED-RELATED"/>
    <property type="match status" value="1"/>
</dbReference>
<feature type="domain" description="N-acetyltransferase" evidence="3">
    <location>
        <begin position="6"/>
        <end position="165"/>
    </location>
</feature>
<evidence type="ECO:0000259" key="3">
    <source>
        <dbReference type="PROSITE" id="PS51186"/>
    </source>
</evidence>
<dbReference type="Gene3D" id="3.40.630.30">
    <property type="match status" value="1"/>
</dbReference>
<dbReference type="InterPro" id="IPR000182">
    <property type="entry name" value="GNAT_dom"/>
</dbReference>
<dbReference type="EMBL" id="LCPJ01000007">
    <property type="protein sequence ID" value="KKU95866.1"/>
    <property type="molecule type" value="Genomic_DNA"/>
</dbReference>
<gene>
    <name evidence="4" type="ORF">UY27_C0007G0034</name>
</gene>
<dbReference type="Proteomes" id="UP000034661">
    <property type="component" value="Unassembled WGS sequence"/>
</dbReference>
<keyword evidence="1 4" id="KW-0808">Transferase</keyword>
<dbReference type="InterPro" id="IPR016181">
    <property type="entry name" value="Acyl_CoA_acyltransferase"/>
</dbReference>
<evidence type="ECO:0000313" key="5">
    <source>
        <dbReference type="Proteomes" id="UP000034661"/>
    </source>
</evidence>
<dbReference type="AlphaFoldDB" id="A0A0G1UP53"/>
<keyword evidence="2" id="KW-0012">Acyltransferase</keyword>
<evidence type="ECO:0000256" key="2">
    <source>
        <dbReference type="ARBA" id="ARBA00023315"/>
    </source>
</evidence>
<sequence length="165" mass="18829">MTQGIPIIRAYKENDKTGLIECLEGLCDYLVNIDPLKKIRRLPAFGPTYAQSLLKKVARNNGALYVADDNGKIVGIIAGIVQNVSKLDQLSFASTKYGRVLELFVHPDYRGNHLGKLLVEKIEDHFKQLHCDHMRIEVFEPNKNARHFYYALGYTDRVIDLIKQL</sequence>
<evidence type="ECO:0000256" key="1">
    <source>
        <dbReference type="ARBA" id="ARBA00022679"/>
    </source>
</evidence>
<organism evidence="4 5">
    <name type="scientific">Candidatus Gottesmanbacteria bacterium GW2011_GWA1_48_13</name>
    <dbReference type="NCBI Taxonomy" id="1618439"/>
    <lineage>
        <taxon>Bacteria</taxon>
        <taxon>Candidatus Gottesmaniibacteriota</taxon>
    </lineage>
</organism>
<dbReference type="CDD" id="cd04301">
    <property type="entry name" value="NAT_SF"/>
    <property type="match status" value="1"/>
</dbReference>
<comment type="caution">
    <text evidence="4">The sequence shown here is derived from an EMBL/GenBank/DDBJ whole genome shotgun (WGS) entry which is preliminary data.</text>
</comment>
<evidence type="ECO:0000313" key="4">
    <source>
        <dbReference type="EMBL" id="KKU95866.1"/>
    </source>
</evidence>
<dbReference type="InterPro" id="IPR050832">
    <property type="entry name" value="Bact_Acetyltransf"/>
</dbReference>
<accession>A0A0G1UP53</accession>
<protein>
    <submittedName>
        <fullName evidence="4">Ribosomal-protein-alanine acetyltransferase</fullName>
    </submittedName>
</protein>
<reference evidence="4 5" key="1">
    <citation type="journal article" date="2015" name="Nature">
        <title>rRNA introns, odd ribosomes, and small enigmatic genomes across a large radiation of phyla.</title>
        <authorList>
            <person name="Brown C.T."/>
            <person name="Hug L.A."/>
            <person name="Thomas B.C."/>
            <person name="Sharon I."/>
            <person name="Castelle C.J."/>
            <person name="Singh A."/>
            <person name="Wilkins M.J."/>
            <person name="Williams K.H."/>
            <person name="Banfield J.F."/>
        </authorList>
    </citation>
    <scope>NUCLEOTIDE SEQUENCE [LARGE SCALE GENOMIC DNA]</scope>
</reference>
<dbReference type="Pfam" id="PF00583">
    <property type="entry name" value="Acetyltransf_1"/>
    <property type="match status" value="1"/>
</dbReference>
<dbReference type="GO" id="GO:0016747">
    <property type="term" value="F:acyltransferase activity, transferring groups other than amino-acyl groups"/>
    <property type="evidence" value="ECO:0007669"/>
    <property type="project" value="InterPro"/>
</dbReference>
<dbReference type="PANTHER" id="PTHR43877:SF2">
    <property type="entry name" value="AMINOALKYLPHOSPHONATE N-ACETYLTRANSFERASE-RELATED"/>
    <property type="match status" value="1"/>
</dbReference>
<name>A0A0G1UP53_9BACT</name>
<proteinExistence type="predicted"/>
<dbReference type="PROSITE" id="PS51186">
    <property type="entry name" value="GNAT"/>
    <property type="match status" value="1"/>
</dbReference>